<accession>A0AA35G5V7</accession>
<reference evidence="3" key="1">
    <citation type="submission" date="2022-03" db="EMBL/GenBank/DDBJ databases">
        <title>Complete genome sequence of Caldinitratiruptor microaerophilus.</title>
        <authorList>
            <person name="Mukaiyama R."/>
            <person name="Nishiyama T."/>
            <person name="Ueda K."/>
        </authorList>
    </citation>
    <scope>NUCLEOTIDE SEQUENCE</scope>
    <source>
        <strain evidence="3">JCM 16183</strain>
    </source>
</reference>
<dbReference type="Pfam" id="PF07833">
    <property type="entry name" value="Cu_amine_oxidN1"/>
    <property type="match status" value="1"/>
</dbReference>
<feature type="chain" id="PRO_5041247019" description="Copper amine oxidase-like N-terminal domain-containing protein" evidence="1">
    <location>
        <begin position="29"/>
        <end position="525"/>
    </location>
</feature>
<name>A0AA35G5V7_9FIRM</name>
<dbReference type="EMBL" id="AP025628">
    <property type="protein sequence ID" value="BDG60211.1"/>
    <property type="molecule type" value="Genomic_DNA"/>
</dbReference>
<proteinExistence type="predicted"/>
<dbReference type="RefSeq" id="WP_264844275.1">
    <property type="nucleotide sequence ID" value="NZ_AP025628.1"/>
</dbReference>
<evidence type="ECO:0000259" key="2">
    <source>
        <dbReference type="Pfam" id="PF07833"/>
    </source>
</evidence>
<evidence type="ECO:0000313" key="3">
    <source>
        <dbReference type="EMBL" id="BDG60211.1"/>
    </source>
</evidence>
<evidence type="ECO:0000256" key="1">
    <source>
        <dbReference type="SAM" id="SignalP"/>
    </source>
</evidence>
<dbReference type="Proteomes" id="UP001163687">
    <property type="component" value="Chromosome"/>
</dbReference>
<feature type="signal peptide" evidence="1">
    <location>
        <begin position="1"/>
        <end position="28"/>
    </location>
</feature>
<dbReference type="InterPro" id="IPR036582">
    <property type="entry name" value="Mao_N_sf"/>
</dbReference>
<gene>
    <name evidence="3" type="ORF">caldi_13010</name>
</gene>
<evidence type="ECO:0000313" key="4">
    <source>
        <dbReference type="Proteomes" id="UP001163687"/>
    </source>
</evidence>
<protein>
    <recommendedName>
        <fullName evidence="2">Copper amine oxidase-like N-terminal domain-containing protein</fullName>
    </recommendedName>
</protein>
<feature type="domain" description="Copper amine oxidase-like N-terminal" evidence="2">
    <location>
        <begin position="88"/>
        <end position="132"/>
    </location>
</feature>
<dbReference type="AlphaFoldDB" id="A0AA35G5V7"/>
<keyword evidence="4" id="KW-1185">Reference proteome</keyword>
<dbReference type="InterPro" id="IPR012854">
    <property type="entry name" value="Cu_amine_oxidase-like_N"/>
</dbReference>
<keyword evidence="1" id="KW-0732">Signal</keyword>
<sequence length="525" mass="56314">MPRRGLKALVAAAALAAVVAGLASRAAAAPAAAYRGFPVARLVVDGLAIENGVPPLRLGGQTFAPLQAIAEAAGVRLEWDPVQARIHVDGQPAATAIPTVTVDGTVLVPVRPVAEAIGGTVRWDPETETAFVYGPGRDPTSAAVVHRGGGVPLALARALAGDLDRMWARVAGELGHSPAGRTPEVWLFEDREEWYRHLVAEGVPEASARRVSEHAEGTASGGDHVHVVVSADEPFEAEVRVALLHELGHVALDRRNLSGRLPQWVHEGLVETVARRLEGHLPTTPQGNRWRGALRKQVLDDWLEGRRAGLIADPDEFFDRFAEFPAHAEAALAVDRLERDRGAEALARYVDAVAAGGEPHALFEEIFGVSMEAFESEFQSALREGALRRPALRAVFEVPAGTRACLTAYGPGRSRSDVWTLDTAGQVTVTVGPDGTASVSAPRRRRYYGRLDEPPGGDEAVVFVTWDQPAELGGRRLKAVGIAFQRAGGEWAWTATSLYWTDGQPELWLDPQTPAGLRLVEVSSR</sequence>
<organism evidence="3 4">
    <name type="scientific">Caldinitratiruptor microaerophilus</name>
    <dbReference type="NCBI Taxonomy" id="671077"/>
    <lineage>
        <taxon>Bacteria</taxon>
        <taxon>Bacillati</taxon>
        <taxon>Bacillota</taxon>
        <taxon>Clostridia</taxon>
        <taxon>Eubacteriales</taxon>
        <taxon>Symbiobacteriaceae</taxon>
        <taxon>Caldinitratiruptor</taxon>
    </lineage>
</organism>
<dbReference type="SUPFAM" id="SSF55383">
    <property type="entry name" value="Copper amine oxidase, domain N"/>
    <property type="match status" value="1"/>
</dbReference>
<dbReference type="KEGG" id="cmic:caldi_13010"/>